<gene>
    <name evidence="2" type="ORF">BD293_4662</name>
</gene>
<name>A0A543K3H7_9RHOB</name>
<evidence type="ECO:0000313" key="2">
    <source>
        <dbReference type="EMBL" id="TQM89632.1"/>
    </source>
</evidence>
<dbReference type="GO" id="GO:0016747">
    <property type="term" value="F:acyltransferase activity, transferring groups other than amino-acyl groups"/>
    <property type="evidence" value="ECO:0007669"/>
    <property type="project" value="InterPro"/>
</dbReference>
<dbReference type="CDD" id="cd04301">
    <property type="entry name" value="NAT_SF"/>
    <property type="match status" value="1"/>
</dbReference>
<dbReference type="PROSITE" id="PS51186">
    <property type="entry name" value="GNAT"/>
    <property type="match status" value="1"/>
</dbReference>
<dbReference type="Gene3D" id="3.40.630.30">
    <property type="match status" value="1"/>
</dbReference>
<dbReference type="AlphaFoldDB" id="A0A543K3H7"/>
<dbReference type="RefSeq" id="WP_142085997.1">
    <property type="nucleotide sequence ID" value="NZ_VFPT01000006.1"/>
</dbReference>
<dbReference type="SUPFAM" id="SSF55729">
    <property type="entry name" value="Acyl-CoA N-acyltransferases (Nat)"/>
    <property type="match status" value="1"/>
</dbReference>
<dbReference type="InterPro" id="IPR000182">
    <property type="entry name" value="GNAT_dom"/>
</dbReference>
<accession>A0A543K3H7</accession>
<sequence>MPDIYLYSSRARENPIAAAAVASLLEQVSQSADGANLYVNDLQDFLDADATLHIAEDRKTLAIAGFAATKFDGDEAELFSVVALPGYRGLGVGGKVVDQAISDCVARGVTGISLEIRLTNAGLPIPALRVYENRGFKFLPGVSVVPIGHTHRDRHLWLTADPGGVFRQRHMYLALGTKTAMGQADG</sequence>
<comment type="caution">
    <text evidence="2">The sequence shown here is derived from an EMBL/GenBank/DDBJ whole genome shotgun (WGS) entry which is preliminary data.</text>
</comment>
<keyword evidence="2" id="KW-0808">Transferase</keyword>
<dbReference type="InterPro" id="IPR016181">
    <property type="entry name" value="Acyl_CoA_acyltransferase"/>
</dbReference>
<evidence type="ECO:0000259" key="1">
    <source>
        <dbReference type="PROSITE" id="PS51186"/>
    </source>
</evidence>
<keyword evidence="3" id="KW-1185">Reference proteome</keyword>
<dbReference type="EMBL" id="VFPT01000006">
    <property type="protein sequence ID" value="TQM89632.1"/>
    <property type="molecule type" value="Genomic_DNA"/>
</dbReference>
<dbReference type="Pfam" id="PF00583">
    <property type="entry name" value="Acetyltransf_1"/>
    <property type="match status" value="1"/>
</dbReference>
<reference evidence="2 3" key="1">
    <citation type="submission" date="2019-06" db="EMBL/GenBank/DDBJ databases">
        <title>Genomic Encyclopedia of Archaeal and Bacterial Type Strains, Phase II (KMG-II): from individual species to whole genera.</title>
        <authorList>
            <person name="Goeker M."/>
        </authorList>
    </citation>
    <scope>NUCLEOTIDE SEQUENCE [LARGE SCALE GENOMIC DNA]</scope>
    <source>
        <strain evidence="2 3">DSM 18423</strain>
    </source>
</reference>
<dbReference type="Proteomes" id="UP000320582">
    <property type="component" value="Unassembled WGS sequence"/>
</dbReference>
<organism evidence="2 3">
    <name type="scientific">Roseinatronobacter monicus</name>
    <dbReference type="NCBI Taxonomy" id="393481"/>
    <lineage>
        <taxon>Bacteria</taxon>
        <taxon>Pseudomonadati</taxon>
        <taxon>Pseudomonadota</taxon>
        <taxon>Alphaproteobacteria</taxon>
        <taxon>Rhodobacterales</taxon>
        <taxon>Paracoccaceae</taxon>
        <taxon>Roseinatronobacter</taxon>
    </lineage>
</organism>
<feature type="domain" description="N-acetyltransferase" evidence="1">
    <location>
        <begin position="11"/>
        <end position="161"/>
    </location>
</feature>
<protein>
    <submittedName>
        <fullName evidence="2">Acetyltransferase (GNAT) family protein</fullName>
    </submittedName>
</protein>
<dbReference type="OrthoDB" id="9803233at2"/>
<evidence type="ECO:0000313" key="3">
    <source>
        <dbReference type="Proteomes" id="UP000320582"/>
    </source>
</evidence>
<proteinExistence type="predicted"/>